<feature type="DNA-binding region" description="H-T-H motif" evidence="4">
    <location>
        <begin position="39"/>
        <end position="58"/>
    </location>
</feature>
<comment type="caution">
    <text evidence="6">The sequence shown here is derived from an EMBL/GenBank/DDBJ whole genome shotgun (WGS) entry which is preliminary data.</text>
</comment>
<evidence type="ECO:0000259" key="5">
    <source>
        <dbReference type="PROSITE" id="PS50977"/>
    </source>
</evidence>
<dbReference type="PRINTS" id="PR00455">
    <property type="entry name" value="HTHTETR"/>
</dbReference>
<dbReference type="InterPro" id="IPR001647">
    <property type="entry name" value="HTH_TetR"/>
</dbReference>
<organism evidence="6 7">
    <name type="scientific">Cryobacterium algoricola</name>
    <dbReference type="NCBI Taxonomy" id="1259183"/>
    <lineage>
        <taxon>Bacteria</taxon>
        <taxon>Bacillati</taxon>
        <taxon>Actinomycetota</taxon>
        <taxon>Actinomycetes</taxon>
        <taxon>Micrococcales</taxon>
        <taxon>Microbacteriaceae</taxon>
        <taxon>Cryobacterium</taxon>
    </lineage>
</organism>
<evidence type="ECO:0000313" key="7">
    <source>
        <dbReference type="Proteomes" id="UP000297608"/>
    </source>
</evidence>
<evidence type="ECO:0000256" key="1">
    <source>
        <dbReference type="ARBA" id="ARBA00023015"/>
    </source>
</evidence>
<keyword evidence="2 4" id="KW-0238">DNA-binding</keyword>
<keyword evidence="7" id="KW-1185">Reference proteome</keyword>
<evidence type="ECO:0000256" key="2">
    <source>
        <dbReference type="ARBA" id="ARBA00023125"/>
    </source>
</evidence>
<dbReference type="PROSITE" id="PS50977">
    <property type="entry name" value="HTH_TETR_2"/>
    <property type="match status" value="1"/>
</dbReference>
<dbReference type="InterPro" id="IPR041479">
    <property type="entry name" value="TetR_CgmR_C"/>
</dbReference>
<protein>
    <submittedName>
        <fullName evidence="6">TetR/AcrR family transcriptional regulator</fullName>
    </submittedName>
</protein>
<reference evidence="6 7" key="1">
    <citation type="submission" date="2019-03" db="EMBL/GenBank/DDBJ databases">
        <title>Genomics of glacier-inhabiting Cryobacterium strains.</title>
        <authorList>
            <person name="Liu Q."/>
            <person name="Xin Y.-H."/>
        </authorList>
    </citation>
    <scope>NUCLEOTIDE SEQUENCE [LARGE SCALE GENOMIC DNA]</scope>
    <source>
        <strain evidence="6 7">MDB2-B</strain>
    </source>
</reference>
<keyword evidence="3" id="KW-0804">Transcription</keyword>
<evidence type="ECO:0000313" key="6">
    <source>
        <dbReference type="EMBL" id="TFB90667.1"/>
    </source>
</evidence>
<sequence>MTPVPAQPPIRSAEQSSTRYRILDAFTGLLIDQGERAATLENVAVEAGLSKGGLLYHFGTKDALVQGLLTRLGDLVATDIEQIRSAPAGPVDYLIRTSLSVGTALDRTIAATVRLAQGSHPLANAAMVSTRRRWLAVIEETVGDPDVAEAILLISDGLYFGATIASPAQPATDVVSAARLDRLLAVIGRMTDGPATP</sequence>
<dbReference type="EMBL" id="SOFG01000004">
    <property type="protein sequence ID" value="TFB90667.1"/>
    <property type="molecule type" value="Genomic_DNA"/>
</dbReference>
<dbReference type="Pfam" id="PF17937">
    <property type="entry name" value="TetR_C_28"/>
    <property type="match status" value="1"/>
</dbReference>
<gene>
    <name evidence="6" type="ORF">E3O44_03515</name>
</gene>
<evidence type="ECO:0000256" key="4">
    <source>
        <dbReference type="PROSITE-ProRule" id="PRU00335"/>
    </source>
</evidence>
<dbReference type="SUPFAM" id="SSF46689">
    <property type="entry name" value="Homeodomain-like"/>
    <property type="match status" value="1"/>
</dbReference>
<dbReference type="InterPro" id="IPR050109">
    <property type="entry name" value="HTH-type_TetR-like_transc_reg"/>
</dbReference>
<evidence type="ECO:0000256" key="3">
    <source>
        <dbReference type="ARBA" id="ARBA00023163"/>
    </source>
</evidence>
<dbReference type="InterPro" id="IPR009057">
    <property type="entry name" value="Homeodomain-like_sf"/>
</dbReference>
<accession>A0ABY2IGI2</accession>
<dbReference type="PANTHER" id="PTHR30055">
    <property type="entry name" value="HTH-TYPE TRANSCRIPTIONAL REGULATOR RUTR"/>
    <property type="match status" value="1"/>
</dbReference>
<dbReference type="RefSeq" id="WP_134532495.1">
    <property type="nucleotide sequence ID" value="NZ_SOFG01000004.1"/>
</dbReference>
<dbReference type="Pfam" id="PF00440">
    <property type="entry name" value="TetR_N"/>
    <property type="match status" value="1"/>
</dbReference>
<keyword evidence="1" id="KW-0805">Transcription regulation</keyword>
<dbReference type="Proteomes" id="UP000297608">
    <property type="component" value="Unassembled WGS sequence"/>
</dbReference>
<proteinExistence type="predicted"/>
<name>A0ABY2IGI2_9MICO</name>
<feature type="domain" description="HTH tetR-type" evidence="5">
    <location>
        <begin position="16"/>
        <end position="76"/>
    </location>
</feature>
<dbReference type="Gene3D" id="1.10.357.10">
    <property type="entry name" value="Tetracycline Repressor, domain 2"/>
    <property type="match status" value="1"/>
</dbReference>
<dbReference type="PANTHER" id="PTHR30055:SF234">
    <property type="entry name" value="HTH-TYPE TRANSCRIPTIONAL REGULATOR BETI"/>
    <property type="match status" value="1"/>
</dbReference>